<dbReference type="Gene3D" id="3.40.630.30">
    <property type="match status" value="1"/>
</dbReference>
<evidence type="ECO:0000313" key="6">
    <source>
        <dbReference type="Proteomes" id="UP001185755"/>
    </source>
</evidence>
<evidence type="ECO:0000256" key="2">
    <source>
        <dbReference type="ARBA" id="ARBA00015007"/>
    </source>
</evidence>
<organism evidence="5 6">
    <name type="scientific">Rhodococcoides yunnanense</name>
    <dbReference type="NCBI Taxonomy" id="278209"/>
    <lineage>
        <taxon>Bacteria</taxon>
        <taxon>Bacillati</taxon>
        <taxon>Actinomycetota</taxon>
        <taxon>Actinomycetes</taxon>
        <taxon>Mycobacteriales</taxon>
        <taxon>Nocardiaceae</taxon>
        <taxon>Rhodococcoides</taxon>
    </lineage>
</organism>
<comment type="similarity">
    <text evidence="1">Belongs to the thioesterase family.</text>
</comment>
<dbReference type="PANTHER" id="PTHR11487">
    <property type="entry name" value="THIOESTERASE"/>
    <property type="match status" value="1"/>
</dbReference>
<name>A0ABU4BI85_9NOCA</name>
<dbReference type="InterPro" id="IPR012223">
    <property type="entry name" value="TEII"/>
</dbReference>
<feature type="domain" description="N-acetyltransferase" evidence="4">
    <location>
        <begin position="261"/>
        <end position="421"/>
    </location>
</feature>
<dbReference type="PANTHER" id="PTHR11487:SF0">
    <property type="entry name" value="S-ACYL FATTY ACID SYNTHASE THIOESTERASE, MEDIUM CHAIN"/>
    <property type="match status" value="1"/>
</dbReference>
<dbReference type="Pfam" id="PF00975">
    <property type="entry name" value="Thioesterase"/>
    <property type="match status" value="1"/>
</dbReference>
<protein>
    <recommendedName>
        <fullName evidence="2">Thioesterase TesA</fullName>
    </recommendedName>
</protein>
<reference evidence="5 6" key="1">
    <citation type="submission" date="2023-10" db="EMBL/GenBank/DDBJ databases">
        <title>Development of a sustainable strategy for remediation of hydrocarbon-contaminated territories based on the waste exchange concept.</title>
        <authorList>
            <person name="Krivoruchko A."/>
        </authorList>
    </citation>
    <scope>NUCLEOTIDE SEQUENCE [LARGE SCALE GENOMIC DNA]</scope>
    <source>
        <strain evidence="5 6">IEGM 1323</strain>
    </source>
</reference>
<keyword evidence="5" id="KW-0012">Acyltransferase</keyword>
<dbReference type="InterPro" id="IPR016181">
    <property type="entry name" value="Acyl_CoA_acyltransferase"/>
</dbReference>
<comment type="caution">
    <text evidence="5">The sequence shown here is derived from an EMBL/GenBank/DDBJ whole genome shotgun (WGS) entry which is preliminary data.</text>
</comment>
<evidence type="ECO:0000313" key="5">
    <source>
        <dbReference type="EMBL" id="MDV6263920.1"/>
    </source>
</evidence>
<sequence>MNITAPWLRQLKPFGRHLTEVVCFPHSGGAASAFRALAAELDGDMGVVGVQYPGRQDRYEEPPITDLHELADQIAGHLSGPPRHRIFFGHSMGAILAYEVAQRLGPMGPTALIASARPAPSVVEATTSYLLDDGKLIEQVVRLGGTAAAVFENDDMRGMLLAVIRGDYQASETYRPRGGPPLNCPIVAMGGIDDPTTSVDELRAWSAHTTGGFRLELMQGGHFYLQDSWPAIARLLRSAVPMYRGCASFAGVFTDIETTRLILRPLCEDDRSTMVELHTDPRTTRFQSNPPGAAQVDLLFDSWLEHWAEHGFGYCAVTTRSSSDVVGLTGIRVRDFHGEAVLNLGYRFRPEVWGRGYATEAAQAIVNFRARELPMVPMVASVNKANESSVRVAERIGFTDYTEEFYDGAPSRHYRLGVTKQV</sequence>
<comment type="catalytic activity">
    <reaction evidence="3">
        <text>a fatty acyl-CoA + H2O = a fatty acid + CoA + H(+)</text>
        <dbReference type="Rhea" id="RHEA:16781"/>
        <dbReference type="ChEBI" id="CHEBI:15377"/>
        <dbReference type="ChEBI" id="CHEBI:15378"/>
        <dbReference type="ChEBI" id="CHEBI:28868"/>
        <dbReference type="ChEBI" id="CHEBI:57287"/>
        <dbReference type="ChEBI" id="CHEBI:77636"/>
    </reaction>
</comment>
<dbReference type="InterPro" id="IPR000182">
    <property type="entry name" value="GNAT_dom"/>
</dbReference>
<dbReference type="GO" id="GO:0016746">
    <property type="term" value="F:acyltransferase activity"/>
    <property type="evidence" value="ECO:0007669"/>
    <property type="project" value="UniProtKB-KW"/>
</dbReference>
<proteinExistence type="inferred from homology"/>
<dbReference type="Proteomes" id="UP001185755">
    <property type="component" value="Unassembled WGS sequence"/>
</dbReference>
<keyword evidence="6" id="KW-1185">Reference proteome</keyword>
<evidence type="ECO:0000256" key="3">
    <source>
        <dbReference type="ARBA" id="ARBA00024293"/>
    </source>
</evidence>
<dbReference type="Pfam" id="PF13302">
    <property type="entry name" value="Acetyltransf_3"/>
    <property type="match status" value="1"/>
</dbReference>
<dbReference type="SUPFAM" id="SSF53474">
    <property type="entry name" value="alpha/beta-Hydrolases"/>
    <property type="match status" value="1"/>
</dbReference>
<dbReference type="InterPro" id="IPR029058">
    <property type="entry name" value="AB_hydrolase_fold"/>
</dbReference>
<dbReference type="PROSITE" id="PS51186">
    <property type="entry name" value="GNAT"/>
    <property type="match status" value="1"/>
</dbReference>
<evidence type="ECO:0000259" key="4">
    <source>
        <dbReference type="PROSITE" id="PS51186"/>
    </source>
</evidence>
<dbReference type="SUPFAM" id="SSF55729">
    <property type="entry name" value="Acyl-CoA N-acyltransferases (Nat)"/>
    <property type="match status" value="1"/>
</dbReference>
<accession>A0ABU4BI85</accession>
<gene>
    <name evidence="5" type="ORF">R3P96_21485</name>
</gene>
<dbReference type="RefSeq" id="WP_317566039.1">
    <property type="nucleotide sequence ID" value="NZ_JAWLJX010000009.1"/>
</dbReference>
<keyword evidence="5" id="KW-0808">Transferase</keyword>
<dbReference type="EMBL" id="JAWLJX010000009">
    <property type="protein sequence ID" value="MDV6263920.1"/>
    <property type="molecule type" value="Genomic_DNA"/>
</dbReference>
<evidence type="ECO:0000256" key="1">
    <source>
        <dbReference type="ARBA" id="ARBA00007169"/>
    </source>
</evidence>
<dbReference type="InterPro" id="IPR001031">
    <property type="entry name" value="Thioesterase"/>
</dbReference>
<dbReference type="Gene3D" id="3.40.50.1820">
    <property type="entry name" value="alpha/beta hydrolase"/>
    <property type="match status" value="1"/>
</dbReference>